<dbReference type="EMBL" id="CAXKWB010006902">
    <property type="protein sequence ID" value="CAL4084893.1"/>
    <property type="molecule type" value="Genomic_DNA"/>
</dbReference>
<feature type="domain" description="DNA/RNA non-specific endonuclease/pyrophosphatase/phosphodiesterase" evidence="7">
    <location>
        <begin position="145"/>
        <end position="382"/>
    </location>
</feature>
<evidence type="ECO:0000256" key="4">
    <source>
        <dbReference type="PIRSR" id="PIRSR640255-1"/>
    </source>
</evidence>
<comment type="similarity">
    <text evidence="1">Belongs to the DNA/RNA non-specific endonuclease family.</text>
</comment>
<dbReference type="InterPro" id="IPR044925">
    <property type="entry name" value="His-Me_finger_sf"/>
</dbReference>
<dbReference type="Pfam" id="PF01223">
    <property type="entry name" value="Endonuclease_NS"/>
    <property type="match status" value="1"/>
</dbReference>
<dbReference type="GO" id="GO:0046872">
    <property type="term" value="F:metal ion binding"/>
    <property type="evidence" value="ECO:0007669"/>
    <property type="project" value="UniProtKB-KW"/>
</dbReference>
<reference evidence="8 9" key="1">
    <citation type="submission" date="2024-05" db="EMBL/GenBank/DDBJ databases">
        <authorList>
            <person name="Wallberg A."/>
        </authorList>
    </citation>
    <scope>NUCLEOTIDE SEQUENCE [LARGE SCALE GENOMIC DNA]</scope>
</reference>
<sequence>VSSVQQTISALLLLHLTAAWAAEASSGGTCVKELDSKWPEHPAIIYDTETEDVLLPQKNGSGRAISFPVDREIILSCPGNKLSFNGEREAKLQCSGGELLINKKVVQLSDLGCHKGPKEQIIKGGDCGEGGVLHSIGWRIIDKIFEPMIEVCFHLDKETTSYTYHRVFGKSMDAKTIDPKRPGFKSAKLFHVKMTDTYSQKKQKTLFKTLLGSDEAIVVKKQNYFAKGHLAPDSDFVYGYQQDATYYFINAVPQWQAFNNGNWKHPRLQRRMFLYMFDNNSRIGNIIGVLEMPDKNNNLVPIVLGQSFKKDLIPAPALMWKAVYEKSSNSGVAFVGVNNPYATELSDDLRICQDICDQVSWMDWPREDWAHGYMYCCSLEDLQKALPASLTLPQGASLLAN</sequence>
<dbReference type="InterPro" id="IPR001604">
    <property type="entry name" value="Endo_G_ENPP1-like_dom"/>
</dbReference>
<dbReference type="GO" id="GO:0000014">
    <property type="term" value="F:single-stranded DNA endodeoxyribonuclease activity"/>
    <property type="evidence" value="ECO:0007669"/>
    <property type="project" value="TreeGrafter"/>
</dbReference>
<feature type="chain" id="PRO_5043932018" description="DNA/RNA non-specific endonuclease/pyrophosphatase/phosphodiesterase domain-containing protein" evidence="6">
    <location>
        <begin position="22"/>
        <end position="401"/>
    </location>
</feature>
<feature type="active site" description="Proton acceptor" evidence="4">
    <location>
        <position position="229"/>
    </location>
</feature>
<dbReference type="SMART" id="SM00892">
    <property type="entry name" value="Endonuclease_NS"/>
    <property type="match status" value="1"/>
</dbReference>
<keyword evidence="2" id="KW-0540">Nuclease</keyword>
<feature type="non-terminal residue" evidence="8">
    <location>
        <position position="401"/>
    </location>
</feature>
<dbReference type="PANTHER" id="PTHR13966">
    <property type="entry name" value="ENDONUCLEASE RELATED"/>
    <property type="match status" value="1"/>
</dbReference>
<gene>
    <name evidence="8" type="ORF">MNOR_LOCUS12550</name>
</gene>
<evidence type="ECO:0000256" key="3">
    <source>
        <dbReference type="ARBA" id="ARBA00022759"/>
    </source>
</evidence>
<feature type="non-terminal residue" evidence="8">
    <location>
        <position position="1"/>
    </location>
</feature>
<dbReference type="GO" id="GO:0003676">
    <property type="term" value="F:nucleic acid binding"/>
    <property type="evidence" value="ECO:0007669"/>
    <property type="project" value="InterPro"/>
</dbReference>
<name>A0AAV2QKE4_MEGNR</name>
<evidence type="ECO:0000256" key="6">
    <source>
        <dbReference type="SAM" id="SignalP"/>
    </source>
</evidence>
<comment type="caution">
    <text evidence="8">The sequence shown here is derived from an EMBL/GenBank/DDBJ whole genome shotgun (WGS) entry which is preliminary data.</text>
</comment>
<dbReference type="InterPro" id="IPR044929">
    <property type="entry name" value="DNA/RNA_non-sp_Endonuclease_sf"/>
</dbReference>
<proteinExistence type="inferred from homology"/>
<accession>A0AAV2QKE4</accession>
<keyword evidence="5" id="KW-0479">Metal-binding</keyword>
<dbReference type="GO" id="GO:0005743">
    <property type="term" value="C:mitochondrial inner membrane"/>
    <property type="evidence" value="ECO:0007669"/>
    <property type="project" value="TreeGrafter"/>
</dbReference>
<evidence type="ECO:0000256" key="1">
    <source>
        <dbReference type="ARBA" id="ARBA00010052"/>
    </source>
</evidence>
<keyword evidence="9" id="KW-1185">Reference proteome</keyword>
<feature type="binding site" evidence="5">
    <location>
        <position position="259"/>
    </location>
    <ligand>
        <name>Mg(2+)</name>
        <dbReference type="ChEBI" id="CHEBI:18420"/>
        <note>catalytic</note>
    </ligand>
</feature>
<evidence type="ECO:0000313" key="9">
    <source>
        <dbReference type="Proteomes" id="UP001497623"/>
    </source>
</evidence>
<dbReference type="SUPFAM" id="SSF54060">
    <property type="entry name" value="His-Me finger endonucleases"/>
    <property type="match status" value="1"/>
</dbReference>
<dbReference type="Proteomes" id="UP001497623">
    <property type="component" value="Unassembled WGS sequence"/>
</dbReference>
<dbReference type="PANTHER" id="PTHR13966:SF17">
    <property type="entry name" value="ENDONUCLEASE-RELATED"/>
    <property type="match status" value="1"/>
</dbReference>
<evidence type="ECO:0000259" key="7">
    <source>
        <dbReference type="SMART" id="SM00892"/>
    </source>
</evidence>
<keyword evidence="6" id="KW-0732">Signal</keyword>
<evidence type="ECO:0000313" key="8">
    <source>
        <dbReference type="EMBL" id="CAL4084893.1"/>
    </source>
</evidence>
<organism evidence="8 9">
    <name type="scientific">Meganyctiphanes norvegica</name>
    <name type="common">Northern krill</name>
    <name type="synonym">Thysanopoda norvegica</name>
    <dbReference type="NCBI Taxonomy" id="48144"/>
    <lineage>
        <taxon>Eukaryota</taxon>
        <taxon>Metazoa</taxon>
        <taxon>Ecdysozoa</taxon>
        <taxon>Arthropoda</taxon>
        <taxon>Crustacea</taxon>
        <taxon>Multicrustacea</taxon>
        <taxon>Malacostraca</taxon>
        <taxon>Eumalacostraca</taxon>
        <taxon>Eucarida</taxon>
        <taxon>Euphausiacea</taxon>
        <taxon>Euphausiidae</taxon>
        <taxon>Meganyctiphanes</taxon>
    </lineage>
</organism>
<keyword evidence="3" id="KW-0378">Hydrolase</keyword>
<protein>
    <recommendedName>
        <fullName evidence="7">DNA/RNA non-specific endonuclease/pyrophosphatase/phosphodiesterase domain-containing protein</fullName>
    </recommendedName>
</protein>
<dbReference type="AlphaFoldDB" id="A0AAV2QKE4"/>
<evidence type="ECO:0000256" key="5">
    <source>
        <dbReference type="PIRSR" id="PIRSR640255-2"/>
    </source>
</evidence>
<dbReference type="GO" id="GO:0006309">
    <property type="term" value="P:apoptotic DNA fragmentation"/>
    <property type="evidence" value="ECO:0007669"/>
    <property type="project" value="TreeGrafter"/>
</dbReference>
<dbReference type="GO" id="GO:0005634">
    <property type="term" value="C:nucleus"/>
    <property type="evidence" value="ECO:0007669"/>
    <property type="project" value="TreeGrafter"/>
</dbReference>
<feature type="signal peptide" evidence="6">
    <location>
        <begin position="1"/>
        <end position="21"/>
    </location>
</feature>
<evidence type="ECO:0000256" key="2">
    <source>
        <dbReference type="ARBA" id="ARBA00022722"/>
    </source>
</evidence>
<dbReference type="Gene3D" id="3.40.570.10">
    <property type="entry name" value="Extracellular Endonuclease, subunit A"/>
    <property type="match status" value="1"/>
</dbReference>
<dbReference type="GO" id="GO:0004521">
    <property type="term" value="F:RNA endonuclease activity"/>
    <property type="evidence" value="ECO:0007669"/>
    <property type="project" value="TreeGrafter"/>
</dbReference>
<dbReference type="InterPro" id="IPR040255">
    <property type="entry name" value="Non-specific_endonuclease"/>
</dbReference>
<keyword evidence="3" id="KW-0255">Endonuclease</keyword>